<evidence type="ECO:0000259" key="5">
    <source>
        <dbReference type="PROSITE" id="PS50211"/>
    </source>
</evidence>
<evidence type="ECO:0000256" key="2">
    <source>
        <dbReference type="ARBA" id="ARBA00022658"/>
    </source>
</evidence>
<dbReference type="GO" id="GO:0005829">
    <property type="term" value="C:cytosol"/>
    <property type="evidence" value="ECO:0007669"/>
    <property type="project" value="TreeGrafter"/>
</dbReference>
<dbReference type="PANTHER" id="PTHR13196">
    <property type="entry name" value="DENN DOMAIN-CONTAINING"/>
    <property type="match status" value="1"/>
</dbReference>
<evidence type="ECO:0000313" key="6">
    <source>
        <dbReference type="EMBL" id="KAF8788396.1"/>
    </source>
</evidence>
<name>A0A8T0FB41_ARGBR</name>
<organism evidence="6 7">
    <name type="scientific">Argiope bruennichi</name>
    <name type="common">Wasp spider</name>
    <name type="synonym">Aranea bruennichi</name>
    <dbReference type="NCBI Taxonomy" id="94029"/>
    <lineage>
        <taxon>Eukaryota</taxon>
        <taxon>Metazoa</taxon>
        <taxon>Ecdysozoa</taxon>
        <taxon>Arthropoda</taxon>
        <taxon>Chelicerata</taxon>
        <taxon>Arachnida</taxon>
        <taxon>Araneae</taxon>
        <taxon>Araneomorphae</taxon>
        <taxon>Entelegynae</taxon>
        <taxon>Araneoidea</taxon>
        <taxon>Araneidae</taxon>
        <taxon>Argiope</taxon>
    </lineage>
</organism>
<dbReference type="GO" id="GO:0030136">
    <property type="term" value="C:clathrin-coated vesicle"/>
    <property type="evidence" value="ECO:0007669"/>
    <property type="project" value="UniProtKB-SubCell"/>
</dbReference>
<comment type="subcellular location">
    <subcellularLocation>
        <location evidence="1">Cytoplasmic vesicle</location>
        <location evidence="1">Clathrin-coated vesicle</location>
    </subcellularLocation>
</comment>
<dbReference type="FunFam" id="3.40.50.11500:FF:000001">
    <property type="entry name" value="Putative DENN domain-containing protein 1A"/>
    <property type="match status" value="1"/>
</dbReference>
<keyword evidence="7" id="KW-1185">Reference proteome</keyword>
<dbReference type="InterPro" id="IPR001194">
    <property type="entry name" value="cDENN_dom"/>
</dbReference>
<evidence type="ECO:0000256" key="4">
    <source>
        <dbReference type="SAM" id="MobiDB-lite"/>
    </source>
</evidence>
<dbReference type="Gene3D" id="6.10.140.1000">
    <property type="match status" value="1"/>
</dbReference>
<dbReference type="Gene3D" id="3.40.50.11500">
    <property type="match status" value="1"/>
</dbReference>
<evidence type="ECO:0000256" key="1">
    <source>
        <dbReference type="ARBA" id="ARBA00004132"/>
    </source>
</evidence>
<feature type="domain" description="UDENN" evidence="5">
    <location>
        <begin position="21"/>
        <end position="386"/>
    </location>
</feature>
<dbReference type="OMA" id="WLANMKK"/>
<dbReference type="InterPro" id="IPR005112">
    <property type="entry name" value="dDENN_dom"/>
</dbReference>
<dbReference type="OrthoDB" id="6417791at2759"/>
<dbReference type="SMART" id="SM00801">
    <property type="entry name" value="dDENN"/>
    <property type="match status" value="1"/>
</dbReference>
<feature type="region of interest" description="Disordered" evidence="4">
    <location>
        <begin position="588"/>
        <end position="630"/>
    </location>
</feature>
<dbReference type="PANTHER" id="PTHR13196:SF14">
    <property type="entry name" value="UDENN DOMAIN-CONTAINING PROTEIN"/>
    <property type="match status" value="1"/>
</dbReference>
<dbReference type="InterPro" id="IPR005113">
    <property type="entry name" value="uDENN_dom"/>
</dbReference>
<dbReference type="Gene3D" id="3.30.450.200">
    <property type="match status" value="1"/>
</dbReference>
<proteinExistence type="predicted"/>
<dbReference type="InterPro" id="IPR043153">
    <property type="entry name" value="DENN_C"/>
</dbReference>
<dbReference type="PROSITE" id="PS50211">
    <property type="entry name" value="DENN"/>
    <property type="match status" value="1"/>
</dbReference>
<dbReference type="AlphaFoldDB" id="A0A8T0FB41"/>
<dbReference type="SMART" id="SM00799">
    <property type="entry name" value="DENN"/>
    <property type="match status" value="1"/>
</dbReference>
<dbReference type="FunFam" id="3.30.450.200:FF:000003">
    <property type="entry name" value="DENN domain containing 1A"/>
    <property type="match status" value="1"/>
</dbReference>
<dbReference type="GO" id="GO:0006897">
    <property type="term" value="P:endocytosis"/>
    <property type="evidence" value="ECO:0007669"/>
    <property type="project" value="TreeGrafter"/>
</dbReference>
<dbReference type="InterPro" id="IPR040032">
    <property type="entry name" value="DENND1A/B/C"/>
</dbReference>
<reference evidence="6" key="1">
    <citation type="journal article" date="2020" name="bioRxiv">
        <title>Chromosome-level reference genome of the European wasp spider Argiope bruennichi: a resource for studies on range expansion and evolutionary adaptation.</title>
        <authorList>
            <person name="Sheffer M.M."/>
            <person name="Hoppe A."/>
            <person name="Krehenwinkel H."/>
            <person name="Uhl G."/>
            <person name="Kuss A.W."/>
            <person name="Jensen L."/>
            <person name="Jensen C."/>
            <person name="Gillespie R.G."/>
            <person name="Hoff K.J."/>
            <person name="Prost S."/>
        </authorList>
    </citation>
    <scope>NUCLEOTIDE SEQUENCE</scope>
</reference>
<dbReference type="SMART" id="SM00800">
    <property type="entry name" value="uDENN"/>
    <property type="match status" value="1"/>
</dbReference>
<dbReference type="InterPro" id="IPR037516">
    <property type="entry name" value="Tripartite_DENN"/>
</dbReference>
<dbReference type="EMBL" id="JABXBU010000015">
    <property type="protein sequence ID" value="KAF8788396.1"/>
    <property type="molecule type" value="Genomic_DNA"/>
</dbReference>
<gene>
    <name evidence="6" type="ORF">HNY73_009899</name>
</gene>
<protein>
    <submittedName>
        <fullName evidence="6">DENN domain-containing protein 1A</fullName>
    </submittedName>
</protein>
<evidence type="ECO:0000256" key="3">
    <source>
        <dbReference type="ARBA" id="ARBA00023329"/>
    </source>
</evidence>
<dbReference type="GO" id="GO:1901981">
    <property type="term" value="F:phosphatidylinositol phosphate binding"/>
    <property type="evidence" value="ECO:0007669"/>
    <property type="project" value="TreeGrafter"/>
</dbReference>
<dbReference type="Pfam" id="PF03455">
    <property type="entry name" value="dDENN"/>
    <property type="match status" value="1"/>
</dbReference>
<dbReference type="GO" id="GO:0032456">
    <property type="term" value="P:endocytic recycling"/>
    <property type="evidence" value="ECO:0007669"/>
    <property type="project" value="TreeGrafter"/>
</dbReference>
<reference evidence="6" key="2">
    <citation type="submission" date="2020-06" db="EMBL/GenBank/DDBJ databases">
        <authorList>
            <person name="Sheffer M."/>
        </authorList>
    </citation>
    <scope>NUCLEOTIDE SEQUENCE</scope>
</reference>
<keyword evidence="3" id="KW-0968">Cytoplasmic vesicle</keyword>
<accession>A0A8T0FB41</accession>
<comment type="caution">
    <text evidence="6">The sequence shown here is derived from an EMBL/GenBank/DDBJ whole genome shotgun (WGS) entry which is preliminary data.</text>
</comment>
<evidence type="ECO:0000313" key="7">
    <source>
        <dbReference type="Proteomes" id="UP000807504"/>
    </source>
</evidence>
<dbReference type="GO" id="GO:0005085">
    <property type="term" value="F:guanyl-nucleotide exchange factor activity"/>
    <property type="evidence" value="ECO:0007669"/>
    <property type="project" value="UniProtKB-KW"/>
</dbReference>
<feature type="compositionally biased region" description="Pro residues" evidence="4">
    <location>
        <begin position="599"/>
        <end position="612"/>
    </location>
</feature>
<sequence length="799" mass="89808">MPVMKVEEMGTRIKKNPNLVYEVVCEIAIPPDNTKEPWISWKYPYNYKREDILKSLPSFAYPCEFSNNAVQHFSFVLTNIDSEWTFGFCRHASNSSSCYVILSYLPWHEVFYKILNHIAELTNKEEARKCKGLPVFLENLYHAQIPEPGLQLHVLSSKNEDFVATAPDHEKLPSIPENRNMTEYFNAVDAQNMMIIFASMLHERRILISSKKLSRLSACVQAANALIYPMHWQHIFIPVLPKHLSDYLSAPMPFLIGIPATTLARMKMTDMGDVVYLDADENKIETPFADLDALPSEVLQSLRHDLKRPQEMLGDAVARAFLRALVKLIGGYWNALKLRPTEKITFSPELFVLSRPSAMQPFLQKMLDLQIFQQFIESRLKKLNAGQGVNDEFEFELTAHEDKTSFRLRNQYRDWVTNMKKEGGAFFKNVKTMMKDTSKKAYKDIRSRIQDIHNHTQMISDDAPEVPKRRGSAPTTISDLDLHTKNSVKSLHKKESLSKSKADETPVHSALAITNLLTPMSPVRRSVVDSPQLTFQPIDVDLMGDLHEVIFRSCSLCNNSKTSISDPQLIDLSLENKVPCGPSCVASPLKRSSNIPQTPSDPGPPPLLPRPPGSKSRLDTRLSGALSEPSNASAELLIQLDPCSSSNFNEVSQYNSRDSFPDSLEQKNLVNTNPFRQNLSVTSSPDSELSIFKSYSGPNVKNLVNMYQSSSPQHLSSSSEALKANGSVLFKSQNLSRTLSTPPSACSGVYNDPPSMLLLKSASKVSTNPFIVADGKNNNCRKENLNEVSANLSTWENFQ</sequence>
<dbReference type="Proteomes" id="UP000807504">
    <property type="component" value="Unassembled WGS sequence"/>
</dbReference>
<dbReference type="Pfam" id="PF03456">
    <property type="entry name" value="uDENN"/>
    <property type="match status" value="1"/>
</dbReference>
<dbReference type="Pfam" id="PF02141">
    <property type="entry name" value="DENN"/>
    <property type="match status" value="1"/>
</dbReference>
<keyword evidence="2" id="KW-0344">Guanine-nucleotide releasing factor</keyword>